<proteinExistence type="predicted"/>
<gene>
    <name evidence="1" type="ORF">AVO45_16855</name>
</gene>
<dbReference type="OrthoDB" id="543560at2"/>
<keyword evidence="2" id="KW-1185">Reference proteome</keyword>
<evidence type="ECO:0000313" key="2">
    <source>
        <dbReference type="Proteomes" id="UP000053791"/>
    </source>
</evidence>
<organism evidence="1 2">
    <name type="scientific">Ruegeria marisrubri</name>
    <dbReference type="NCBI Taxonomy" id="1685379"/>
    <lineage>
        <taxon>Bacteria</taxon>
        <taxon>Pseudomonadati</taxon>
        <taxon>Pseudomonadota</taxon>
        <taxon>Alphaproteobacteria</taxon>
        <taxon>Rhodobacterales</taxon>
        <taxon>Roseobacteraceae</taxon>
        <taxon>Ruegeria</taxon>
    </lineage>
</organism>
<dbReference type="Gene3D" id="3.20.20.140">
    <property type="entry name" value="Metal-dependent hydrolases"/>
    <property type="match status" value="1"/>
</dbReference>
<name>A0A0X3UBF8_9RHOB</name>
<dbReference type="Pfam" id="PF12228">
    <property type="entry name" value="DUF3604"/>
    <property type="match status" value="1"/>
</dbReference>
<accession>A0A0X3UBF8</accession>
<dbReference type="EMBL" id="LQBQ01000002">
    <property type="protein sequence ID" value="KUJ85415.1"/>
    <property type="molecule type" value="Genomic_DNA"/>
</dbReference>
<sequence>MTKIGHGTPNIAFAAFVALIVGTQAIAFEGVVKPETVAGGDVYSPFVGRSYPDQVLFGDLHFHTEISFDAGLIGTSLNIHDAFRIARGEKIISNTGQPVQLIRPLDFLAITEHAEMLGLATAMRTSDPRLLQDEWGRKTHALFNSGQEGRMAAFADIIDIGTVQGRDPTAGLDLDGDIWLDIVETVEQYNDPGSFTALTGFEWTFTPQGDNLHRVVIFGDDADKTSQTRPFTFFEGADPELLWNYLAGYEEKTGGQVIAVPHNANMSNGLMFAPTKFDGSPMDADYAAKRIRWEPMHEMTQIKGDEETHPMLSPDDEFADFETWDVANLSGTAAKTPEMLRYEYARSALKVGLEIEREIGVNPFKFGFYGTTDTHTAIPTTREDNYFGKYQHTEPSANRHNMDVIPAEDPALRIVTAQESAAGLTAVWARENTRDEVFGAITRKEAYATTGSRIRVRVFGGWGFEKDDLHAADFVANGYTGGVPMGGTLKASPDGGAPRFLIRALRDPDGANLDRIQIIKGWLDADGESHERVYDVAVSGDRKIDEDGRAREAVGSTVDIPSATYANSIGAPALSGYWQDPEFDAAEDAFYYVRVIEIPTPRWTTYDAAFYGVPLPDSVPPTVQDRAYTSPIWYTGTE</sequence>
<reference evidence="1 2" key="1">
    <citation type="submission" date="2015-12" db="EMBL/GenBank/DDBJ databases">
        <authorList>
            <person name="Shamseldin A."/>
            <person name="Moawad H."/>
            <person name="Abd El-Rahim W.M."/>
            <person name="Sadowsky M.J."/>
        </authorList>
    </citation>
    <scope>NUCLEOTIDE SEQUENCE [LARGE SCALE GENOMIC DNA]</scope>
    <source>
        <strain evidence="1 2">ZGT118</strain>
    </source>
</reference>
<dbReference type="STRING" id="1685379.AVO45_16855"/>
<dbReference type="SUPFAM" id="SSF89550">
    <property type="entry name" value="PHP domain-like"/>
    <property type="match status" value="1"/>
</dbReference>
<dbReference type="InterPro" id="IPR022028">
    <property type="entry name" value="DUF3604"/>
</dbReference>
<evidence type="ECO:0008006" key="3">
    <source>
        <dbReference type="Google" id="ProtNLM"/>
    </source>
</evidence>
<protein>
    <recommendedName>
        <fullName evidence="3">DUF3604 domain-containing protein</fullName>
    </recommendedName>
</protein>
<comment type="caution">
    <text evidence="1">The sequence shown here is derived from an EMBL/GenBank/DDBJ whole genome shotgun (WGS) entry which is preliminary data.</text>
</comment>
<evidence type="ECO:0000313" key="1">
    <source>
        <dbReference type="EMBL" id="KUJ85415.1"/>
    </source>
</evidence>
<dbReference type="Proteomes" id="UP000053791">
    <property type="component" value="Unassembled WGS sequence"/>
</dbReference>
<dbReference type="InterPro" id="IPR016195">
    <property type="entry name" value="Pol/histidinol_Pase-like"/>
</dbReference>
<dbReference type="AlphaFoldDB" id="A0A0X3UBF8"/>